<reference evidence="9" key="1">
    <citation type="journal article" date="2021" name="Sci. Adv.">
        <title>The American lobster genome reveals insights on longevity, neural, and immune adaptations.</title>
        <authorList>
            <person name="Polinski J.M."/>
            <person name="Zimin A.V."/>
            <person name="Clark K.F."/>
            <person name="Kohn A.B."/>
            <person name="Sadowski N."/>
            <person name="Timp W."/>
            <person name="Ptitsyn A."/>
            <person name="Khanna P."/>
            <person name="Romanova D.Y."/>
            <person name="Williams P."/>
            <person name="Greenwood S.J."/>
            <person name="Moroz L.L."/>
            <person name="Walt D.R."/>
            <person name="Bodnar A.G."/>
        </authorList>
    </citation>
    <scope>NUCLEOTIDE SEQUENCE</scope>
    <source>
        <strain evidence="9">GMGI-L3</strain>
    </source>
</reference>
<dbReference type="InterPro" id="IPR006619">
    <property type="entry name" value="PGRP_domain_met/bac"/>
</dbReference>
<dbReference type="EMBL" id="JAHLQT010035076">
    <property type="protein sequence ID" value="KAG7158436.1"/>
    <property type="molecule type" value="Genomic_DNA"/>
</dbReference>
<keyword evidence="4 6" id="KW-0391">Immunity</keyword>
<dbReference type="PANTHER" id="PTHR11022:SF41">
    <property type="entry name" value="PEPTIDOGLYCAN-RECOGNITION PROTEIN LC-RELATED"/>
    <property type="match status" value="1"/>
</dbReference>
<feature type="domain" description="Peptidoglycan recognition protein family" evidence="8">
    <location>
        <begin position="25"/>
        <end position="167"/>
    </location>
</feature>
<evidence type="ECO:0000259" key="8">
    <source>
        <dbReference type="SMART" id="SM00701"/>
    </source>
</evidence>
<dbReference type="InterPro" id="IPR017331">
    <property type="entry name" value="Peptidoglycan_recognition"/>
</dbReference>
<comment type="caution">
    <text evidence="9">The sequence shown here is derived from an EMBL/GenBank/DDBJ whole genome shotgun (WGS) entry which is preliminary data.</text>
</comment>
<protein>
    <recommendedName>
        <fullName evidence="6">Peptidoglycan-recognition protein</fullName>
    </recommendedName>
</protein>
<evidence type="ECO:0000256" key="4">
    <source>
        <dbReference type="ARBA" id="ARBA00022859"/>
    </source>
</evidence>
<evidence type="ECO:0000259" key="7">
    <source>
        <dbReference type="SMART" id="SM00644"/>
    </source>
</evidence>
<organism evidence="9 10">
    <name type="scientific">Homarus americanus</name>
    <name type="common">American lobster</name>
    <dbReference type="NCBI Taxonomy" id="6706"/>
    <lineage>
        <taxon>Eukaryota</taxon>
        <taxon>Metazoa</taxon>
        <taxon>Ecdysozoa</taxon>
        <taxon>Arthropoda</taxon>
        <taxon>Crustacea</taxon>
        <taxon>Multicrustacea</taxon>
        <taxon>Malacostraca</taxon>
        <taxon>Eumalacostraca</taxon>
        <taxon>Eucarida</taxon>
        <taxon>Decapoda</taxon>
        <taxon>Pleocyemata</taxon>
        <taxon>Astacidea</taxon>
        <taxon>Nephropoidea</taxon>
        <taxon>Nephropidae</taxon>
        <taxon>Homarus</taxon>
    </lineage>
</organism>
<evidence type="ECO:0000313" key="9">
    <source>
        <dbReference type="EMBL" id="KAG7158436.1"/>
    </source>
</evidence>
<dbReference type="SMART" id="SM00644">
    <property type="entry name" value="Ami_2"/>
    <property type="match status" value="1"/>
</dbReference>
<dbReference type="InterPro" id="IPR002502">
    <property type="entry name" value="Amidase_domain"/>
</dbReference>
<dbReference type="Proteomes" id="UP000747542">
    <property type="component" value="Unassembled WGS sequence"/>
</dbReference>
<sequence>MSEKDYYFIPARACISDMGGKVSSVELVYREEWGALEPKSLTQLNPPMSKVIIHHTAAGKCTTKEECVEEVKKTQRVHMYCNAWDDIGYNFLVGEDGRVYEGRGWYTLGSHSMGHNTSSYGICVMGNFMEELPNDKALSALKEFINYGVQKGKLTEGYELFGHRDAQATDCPGLMLYNHIQTWSNFSHRNLRD</sequence>
<dbReference type="GO" id="GO:0045087">
    <property type="term" value="P:innate immune response"/>
    <property type="evidence" value="ECO:0007669"/>
    <property type="project" value="UniProtKB-KW"/>
</dbReference>
<keyword evidence="2 6" id="KW-0399">Innate immunity</keyword>
<dbReference type="CDD" id="cd06583">
    <property type="entry name" value="PGRP"/>
    <property type="match status" value="1"/>
</dbReference>
<dbReference type="Pfam" id="PF01510">
    <property type="entry name" value="Amidase_2"/>
    <property type="match status" value="1"/>
</dbReference>
<comment type="similarity">
    <text evidence="1 6">Belongs to the N-acetylmuramoyl-L-alanine amidase 2 family.</text>
</comment>
<evidence type="ECO:0000256" key="3">
    <source>
        <dbReference type="ARBA" id="ARBA00022729"/>
    </source>
</evidence>
<keyword evidence="10" id="KW-1185">Reference proteome</keyword>
<evidence type="ECO:0000256" key="1">
    <source>
        <dbReference type="ARBA" id="ARBA00007553"/>
    </source>
</evidence>
<accession>A0A8J5MNW8</accession>
<keyword evidence="5" id="KW-1015">Disulfide bond</keyword>
<dbReference type="GO" id="GO:0008745">
    <property type="term" value="F:N-acetylmuramoyl-L-alanine amidase activity"/>
    <property type="evidence" value="ECO:0007669"/>
    <property type="project" value="InterPro"/>
</dbReference>
<dbReference type="PANTHER" id="PTHR11022">
    <property type="entry name" value="PEPTIDOGLYCAN RECOGNITION PROTEIN"/>
    <property type="match status" value="1"/>
</dbReference>
<dbReference type="SMART" id="SM00701">
    <property type="entry name" value="PGRP"/>
    <property type="match status" value="1"/>
</dbReference>
<evidence type="ECO:0000313" key="10">
    <source>
        <dbReference type="Proteomes" id="UP000747542"/>
    </source>
</evidence>
<dbReference type="GO" id="GO:0009253">
    <property type="term" value="P:peptidoglycan catabolic process"/>
    <property type="evidence" value="ECO:0007669"/>
    <property type="project" value="InterPro"/>
</dbReference>
<keyword evidence="3" id="KW-0732">Signal</keyword>
<evidence type="ECO:0000256" key="6">
    <source>
        <dbReference type="PIRNR" id="PIRNR037945"/>
    </source>
</evidence>
<dbReference type="FunFam" id="3.40.80.10:FF:000001">
    <property type="entry name" value="Peptidoglycan recognition protein 1"/>
    <property type="match status" value="1"/>
</dbReference>
<dbReference type="GO" id="GO:0008270">
    <property type="term" value="F:zinc ion binding"/>
    <property type="evidence" value="ECO:0007669"/>
    <property type="project" value="InterPro"/>
</dbReference>
<gene>
    <name evidence="9" type="ORF">Hamer_G019449</name>
</gene>
<feature type="domain" description="N-acetylmuramoyl-L-alanine amidase" evidence="7">
    <location>
        <begin position="36"/>
        <end position="173"/>
    </location>
</feature>
<evidence type="ECO:0000256" key="5">
    <source>
        <dbReference type="ARBA" id="ARBA00023157"/>
    </source>
</evidence>
<proteinExistence type="inferred from homology"/>
<evidence type="ECO:0000256" key="2">
    <source>
        <dbReference type="ARBA" id="ARBA00022588"/>
    </source>
</evidence>
<dbReference type="InterPro" id="IPR015510">
    <property type="entry name" value="PGRP"/>
</dbReference>
<name>A0A8J5MNW8_HOMAM</name>
<dbReference type="AlphaFoldDB" id="A0A8J5MNW8"/>
<dbReference type="PIRSF" id="PIRSF037945">
    <property type="entry name" value="PGRPs"/>
    <property type="match status" value="1"/>
</dbReference>